<comment type="caution">
    <text evidence="3">The sequence shown here is derived from an EMBL/GenBank/DDBJ whole genome shotgun (WGS) entry which is preliminary data.</text>
</comment>
<name>A0A7W8ABP2_9ACTN</name>
<evidence type="ECO:0000256" key="1">
    <source>
        <dbReference type="SAM" id="MobiDB-lite"/>
    </source>
</evidence>
<dbReference type="Proteomes" id="UP000568380">
    <property type="component" value="Unassembled WGS sequence"/>
</dbReference>
<protein>
    <submittedName>
        <fullName evidence="3">Uncharacterized protein</fullName>
    </submittedName>
</protein>
<reference evidence="3 4" key="1">
    <citation type="submission" date="2020-08" db="EMBL/GenBank/DDBJ databases">
        <title>Genomic Encyclopedia of Type Strains, Phase IV (KMG-IV): sequencing the most valuable type-strain genomes for metagenomic binning, comparative biology and taxonomic classification.</title>
        <authorList>
            <person name="Goeker M."/>
        </authorList>
    </citation>
    <scope>NUCLEOTIDE SEQUENCE [LARGE SCALE GENOMIC DNA]</scope>
    <source>
        <strain evidence="3 4">DSM 45385</strain>
    </source>
</reference>
<sequence>MIYVLAAFAAMKKTIAAAGALVIGGIPAQATPKTMPSPSEGERPQRTGAAPRPVPKNLGGVHRPGQAAAGCRTGRARPPQFLRDHDDRIRGPVSCTRPRAWPARRTPQERWGHGTPCCTGQPREAELWLQHGPSAPRVPEPPETELRAIVRCSSAVRPDESLWRLDRRHCLLSVVFLRSCGKPSREHLRDILMSSGRPRSSVRRSSPGWLHSRHPSLTLQDELRAWNWPGHSTDVHRR</sequence>
<evidence type="ECO:0000256" key="2">
    <source>
        <dbReference type="SAM" id="SignalP"/>
    </source>
</evidence>
<gene>
    <name evidence="3" type="ORF">HNR40_008676</name>
</gene>
<evidence type="ECO:0000313" key="4">
    <source>
        <dbReference type="Proteomes" id="UP000568380"/>
    </source>
</evidence>
<organism evidence="3 4">
    <name type="scientific">Nonomuraea endophytica</name>
    <dbReference type="NCBI Taxonomy" id="714136"/>
    <lineage>
        <taxon>Bacteria</taxon>
        <taxon>Bacillati</taxon>
        <taxon>Actinomycetota</taxon>
        <taxon>Actinomycetes</taxon>
        <taxon>Streptosporangiales</taxon>
        <taxon>Streptosporangiaceae</taxon>
        <taxon>Nonomuraea</taxon>
    </lineage>
</organism>
<dbReference type="EMBL" id="JACHIN010000016">
    <property type="protein sequence ID" value="MBB5083173.1"/>
    <property type="molecule type" value="Genomic_DNA"/>
</dbReference>
<keyword evidence="4" id="KW-1185">Reference proteome</keyword>
<accession>A0A7W8ABP2</accession>
<evidence type="ECO:0000313" key="3">
    <source>
        <dbReference type="EMBL" id="MBB5083173.1"/>
    </source>
</evidence>
<keyword evidence="2" id="KW-0732">Signal</keyword>
<feature type="chain" id="PRO_5031222591" evidence="2">
    <location>
        <begin position="31"/>
        <end position="238"/>
    </location>
</feature>
<feature type="region of interest" description="Disordered" evidence="1">
    <location>
        <begin position="29"/>
        <end position="89"/>
    </location>
</feature>
<feature type="signal peptide" evidence="2">
    <location>
        <begin position="1"/>
        <end position="30"/>
    </location>
</feature>
<proteinExistence type="predicted"/>
<dbReference type="AlphaFoldDB" id="A0A7W8ABP2"/>